<comment type="caution">
    <text evidence="1">The sequence shown here is derived from an EMBL/GenBank/DDBJ whole genome shotgun (WGS) entry which is preliminary data.</text>
</comment>
<gene>
    <name evidence="1" type="ORF">EVA_18677</name>
</gene>
<proteinExistence type="predicted"/>
<reference evidence="1" key="1">
    <citation type="journal article" date="2012" name="PLoS ONE">
        <title>Gene sets for utilization of primary and secondary nutrition supplies in the distal gut of endangered iberian lynx.</title>
        <authorList>
            <person name="Alcaide M."/>
            <person name="Messina E."/>
            <person name="Richter M."/>
            <person name="Bargiela R."/>
            <person name="Peplies J."/>
            <person name="Huws S.A."/>
            <person name="Newbold C.J."/>
            <person name="Golyshin P.N."/>
            <person name="Simon M.A."/>
            <person name="Lopez G."/>
            <person name="Yakimov M.M."/>
            <person name="Ferrer M."/>
        </authorList>
    </citation>
    <scope>NUCLEOTIDE SEQUENCE</scope>
</reference>
<protein>
    <submittedName>
        <fullName evidence="1">Uncharacterized protein</fullName>
    </submittedName>
</protein>
<name>J9C077_9ZZZZ</name>
<sequence>MATSWRRKCSLSITYSTTLSTPLRPSWVVQRFLPKLVSSKTLWIRLITSFFAVA</sequence>
<dbReference type="EMBL" id="AMCI01007099">
    <property type="protein sequence ID" value="EJW93215.1"/>
    <property type="molecule type" value="Genomic_DNA"/>
</dbReference>
<dbReference type="AlphaFoldDB" id="J9C077"/>
<evidence type="ECO:0000313" key="1">
    <source>
        <dbReference type="EMBL" id="EJW93215.1"/>
    </source>
</evidence>
<organism evidence="1">
    <name type="scientific">gut metagenome</name>
    <dbReference type="NCBI Taxonomy" id="749906"/>
    <lineage>
        <taxon>unclassified sequences</taxon>
        <taxon>metagenomes</taxon>
        <taxon>organismal metagenomes</taxon>
    </lineage>
</organism>
<accession>J9C077</accession>